<gene>
    <name evidence="2" type="ORF">SAMN04489793_0355</name>
</gene>
<dbReference type="RefSeq" id="WP_068740395.1">
    <property type="nucleotide sequence ID" value="NZ_FNSA01000003.1"/>
</dbReference>
<organism evidence="2 3">
    <name type="scientific">Tsukamurella tyrosinosolvens</name>
    <dbReference type="NCBI Taxonomy" id="57704"/>
    <lineage>
        <taxon>Bacteria</taxon>
        <taxon>Bacillati</taxon>
        <taxon>Actinomycetota</taxon>
        <taxon>Actinomycetes</taxon>
        <taxon>Mycobacteriales</taxon>
        <taxon>Tsukamurellaceae</taxon>
        <taxon>Tsukamurella</taxon>
    </lineage>
</organism>
<dbReference type="EMBL" id="FNSA01000003">
    <property type="protein sequence ID" value="SEB62350.1"/>
    <property type="molecule type" value="Genomic_DNA"/>
</dbReference>
<dbReference type="AlphaFoldDB" id="A0A1H4KV02"/>
<evidence type="ECO:0000313" key="2">
    <source>
        <dbReference type="EMBL" id="SEB62350.1"/>
    </source>
</evidence>
<keyword evidence="3" id="KW-1185">Reference proteome</keyword>
<dbReference type="OrthoDB" id="4484277at2"/>
<dbReference type="Proteomes" id="UP000182241">
    <property type="component" value="Unassembled WGS sequence"/>
</dbReference>
<evidence type="ECO:0000256" key="1">
    <source>
        <dbReference type="SAM" id="MobiDB-lite"/>
    </source>
</evidence>
<reference evidence="3" key="1">
    <citation type="submission" date="2016-10" db="EMBL/GenBank/DDBJ databases">
        <authorList>
            <person name="Varghese N."/>
            <person name="Submissions S."/>
        </authorList>
    </citation>
    <scope>NUCLEOTIDE SEQUENCE [LARGE SCALE GENOMIC DNA]</scope>
    <source>
        <strain evidence="3">DSM 44234</strain>
    </source>
</reference>
<name>A0A1H4KV02_TSUTY</name>
<proteinExistence type="predicted"/>
<feature type="region of interest" description="Disordered" evidence="1">
    <location>
        <begin position="1"/>
        <end position="38"/>
    </location>
</feature>
<sequence>MRRSKTDTATAPDPEAGREAVDTAEATAPDAPSSDGPAIEVGAAVVAFAGTDRESAGRIVDDFGDFTPVATEYDGERIAEPARRWAVLTAASDLVFADSSDLTADTPAT</sequence>
<accession>A0A1H4KV02</accession>
<protein>
    <submittedName>
        <fullName evidence="2">Uncharacterized protein</fullName>
    </submittedName>
</protein>
<evidence type="ECO:0000313" key="3">
    <source>
        <dbReference type="Proteomes" id="UP000182241"/>
    </source>
</evidence>